<comment type="caution">
    <text evidence="3">The sequence shown here is derived from an EMBL/GenBank/DDBJ whole genome shotgun (WGS) entry which is preliminary data.</text>
</comment>
<feature type="transmembrane region" description="Helical" evidence="2">
    <location>
        <begin position="12"/>
        <end position="30"/>
    </location>
</feature>
<keyword evidence="2" id="KW-0812">Transmembrane</keyword>
<feature type="compositionally biased region" description="Low complexity" evidence="1">
    <location>
        <begin position="186"/>
        <end position="197"/>
    </location>
</feature>
<dbReference type="InterPro" id="IPR014202">
    <property type="entry name" value="Spore_II_R"/>
</dbReference>
<accession>A0ABQ1PPX1</accession>
<evidence type="ECO:0000313" key="4">
    <source>
        <dbReference type="Proteomes" id="UP000642571"/>
    </source>
</evidence>
<protein>
    <submittedName>
        <fullName evidence="3">Stage II sporulation protein R</fullName>
    </submittedName>
</protein>
<keyword evidence="4" id="KW-1185">Reference proteome</keyword>
<feature type="compositionally biased region" description="Acidic residues" evidence="1">
    <location>
        <begin position="198"/>
        <end position="210"/>
    </location>
</feature>
<proteinExistence type="predicted"/>
<keyword evidence="2" id="KW-0472">Membrane</keyword>
<dbReference type="RefSeq" id="WP_229721098.1">
    <property type="nucleotide sequence ID" value="NZ_BMIN01000002.1"/>
</dbReference>
<evidence type="ECO:0000313" key="3">
    <source>
        <dbReference type="EMBL" id="GGD00709.1"/>
    </source>
</evidence>
<organism evidence="3 4">
    <name type="scientific">Pontibacillus salipaludis</name>
    <dbReference type="NCBI Taxonomy" id="1697394"/>
    <lineage>
        <taxon>Bacteria</taxon>
        <taxon>Bacillati</taxon>
        <taxon>Bacillota</taxon>
        <taxon>Bacilli</taxon>
        <taxon>Bacillales</taxon>
        <taxon>Bacillaceae</taxon>
        <taxon>Pontibacillus</taxon>
    </lineage>
</organism>
<dbReference type="Pfam" id="PF09551">
    <property type="entry name" value="Spore_II_R"/>
    <property type="match status" value="1"/>
</dbReference>
<dbReference type="EMBL" id="BMIN01000002">
    <property type="protein sequence ID" value="GGD00709.1"/>
    <property type="molecule type" value="Genomic_DNA"/>
</dbReference>
<dbReference type="Proteomes" id="UP000642571">
    <property type="component" value="Unassembled WGS sequence"/>
</dbReference>
<dbReference type="NCBIfam" id="TIGR02837">
    <property type="entry name" value="spore_II_R"/>
    <property type="match status" value="1"/>
</dbReference>
<name>A0ABQ1PPX1_9BACI</name>
<keyword evidence="2" id="KW-1133">Transmembrane helix</keyword>
<evidence type="ECO:0000256" key="1">
    <source>
        <dbReference type="SAM" id="MobiDB-lite"/>
    </source>
</evidence>
<gene>
    <name evidence="3" type="primary">spoIIR</name>
    <name evidence="3" type="ORF">GCM10011389_04920</name>
</gene>
<sequence>MNMLKKVNVKKAIGVVLLVVLGAVLFPYTLEGYNEAPDRGTDIQVIPDQAIRLRILANSDGDKDQAIKRKVRDAVNAEITVWVEELTSIEAARELIQSRLGELEDIVDNVLKEESIHQTYTVDYGKQVKFPAKLYGTYLYPAGEYEAILISLGKGDGANWWCVLFPPLCFLDFNNGTSVAAETTDQPEQSQEPVQSEESSDSEEIEETEVESNAKAEREEVEVKFFLSEWFNFL</sequence>
<evidence type="ECO:0000256" key="2">
    <source>
        <dbReference type="SAM" id="Phobius"/>
    </source>
</evidence>
<reference evidence="4" key="1">
    <citation type="journal article" date="2019" name="Int. J. Syst. Evol. Microbiol.">
        <title>The Global Catalogue of Microorganisms (GCM) 10K type strain sequencing project: providing services to taxonomists for standard genome sequencing and annotation.</title>
        <authorList>
            <consortium name="The Broad Institute Genomics Platform"/>
            <consortium name="The Broad Institute Genome Sequencing Center for Infectious Disease"/>
            <person name="Wu L."/>
            <person name="Ma J."/>
        </authorList>
    </citation>
    <scope>NUCLEOTIDE SEQUENCE [LARGE SCALE GENOMIC DNA]</scope>
    <source>
        <strain evidence="4">CGMCC 1.15353</strain>
    </source>
</reference>
<feature type="region of interest" description="Disordered" evidence="1">
    <location>
        <begin position="181"/>
        <end position="217"/>
    </location>
</feature>